<dbReference type="Pfam" id="PF08448">
    <property type="entry name" value="PAS_4"/>
    <property type="match status" value="1"/>
</dbReference>
<dbReference type="Proteomes" id="UP000185812">
    <property type="component" value="Unassembled WGS sequence"/>
</dbReference>
<accession>A0A1M6P4L3</accession>
<name>A0A1M6P4L3_9BACT</name>
<protein>
    <submittedName>
        <fullName evidence="2">PAS fold-containing protein</fullName>
    </submittedName>
</protein>
<proteinExistence type="predicted"/>
<dbReference type="InterPro" id="IPR000014">
    <property type="entry name" value="PAS"/>
</dbReference>
<sequence length="316" mass="35161">MKTPETDRLAAALEALPVGVVICDAEGRVAWANQRARQWLAVPVADLSDCSLPALLAGLSWPPGEAACHVRGATGQLLAVQAWPLASAGFVVQLQPVHAQASDWQPLLLRQLLEGLRRPVANIRAAIETLTAYPDMAPDLAAQFQHIILEQTEALTRLLETTVAAYTRYVQTHWPLECMAVGELLQMMADALAQQMLSVQIEAGHNLLIMVRADRRLWRQLWERLGRQLRQLVRTGASCSLSATTGDGLVWIELQWQGRRLQPERLQRWLTQTLSLDEQGLSLTLAEVLSWHEADLWVQSEADGHRLRLVLPAVRS</sequence>
<reference evidence="3" key="1">
    <citation type="submission" date="2016-11" db="EMBL/GenBank/DDBJ databases">
        <authorList>
            <person name="Varghese N."/>
            <person name="Submissions S."/>
        </authorList>
    </citation>
    <scope>NUCLEOTIDE SEQUENCE [LARGE SCALE GENOMIC DNA]</scope>
    <source>
        <strain evidence="3">DSM 22212</strain>
    </source>
</reference>
<dbReference type="STRING" id="633813.SAMN04488087_0029"/>
<evidence type="ECO:0000313" key="3">
    <source>
        <dbReference type="Proteomes" id="UP000185812"/>
    </source>
</evidence>
<dbReference type="InterPro" id="IPR036890">
    <property type="entry name" value="HATPase_C_sf"/>
</dbReference>
<dbReference type="RefSeq" id="WP_072713801.1">
    <property type="nucleotide sequence ID" value="NZ_FRAU01000001.1"/>
</dbReference>
<dbReference type="AlphaFoldDB" id="A0A1M6P4L3"/>
<dbReference type="OrthoDB" id="9804290at2"/>
<dbReference type="SUPFAM" id="SSF55785">
    <property type="entry name" value="PYP-like sensor domain (PAS domain)"/>
    <property type="match status" value="1"/>
</dbReference>
<gene>
    <name evidence="2" type="ORF">SAMN04488087_0029</name>
</gene>
<dbReference type="Gene3D" id="3.30.450.20">
    <property type="entry name" value="PAS domain"/>
    <property type="match status" value="1"/>
</dbReference>
<evidence type="ECO:0000313" key="2">
    <source>
        <dbReference type="EMBL" id="SHK02871.1"/>
    </source>
</evidence>
<organism evidence="2 3">
    <name type="scientific">Rhodothermus profundi</name>
    <dbReference type="NCBI Taxonomy" id="633813"/>
    <lineage>
        <taxon>Bacteria</taxon>
        <taxon>Pseudomonadati</taxon>
        <taxon>Rhodothermota</taxon>
        <taxon>Rhodothermia</taxon>
        <taxon>Rhodothermales</taxon>
        <taxon>Rhodothermaceae</taxon>
        <taxon>Rhodothermus</taxon>
    </lineage>
</organism>
<dbReference type="InterPro" id="IPR013656">
    <property type="entry name" value="PAS_4"/>
</dbReference>
<dbReference type="SUPFAM" id="SSF55874">
    <property type="entry name" value="ATPase domain of HSP90 chaperone/DNA topoisomerase II/histidine kinase"/>
    <property type="match status" value="1"/>
</dbReference>
<evidence type="ECO:0000259" key="1">
    <source>
        <dbReference type="Pfam" id="PF08448"/>
    </source>
</evidence>
<dbReference type="CDD" id="cd00130">
    <property type="entry name" value="PAS"/>
    <property type="match status" value="1"/>
</dbReference>
<feature type="domain" description="PAS fold-4" evidence="1">
    <location>
        <begin position="13"/>
        <end position="58"/>
    </location>
</feature>
<dbReference type="InterPro" id="IPR035965">
    <property type="entry name" value="PAS-like_dom_sf"/>
</dbReference>
<dbReference type="Gene3D" id="3.30.565.10">
    <property type="entry name" value="Histidine kinase-like ATPase, C-terminal domain"/>
    <property type="match status" value="1"/>
</dbReference>
<keyword evidence="3" id="KW-1185">Reference proteome</keyword>
<dbReference type="EMBL" id="FRAU01000001">
    <property type="protein sequence ID" value="SHK02871.1"/>
    <property type="molecule type" value="Genomic_DNA"/>
</dbReference>